<sequence>VNPAAGLSLLRATSAVAESFQSVNSSTVEREAQTAKLQTLFSKLGTALLLQLADGQTTEIASVASDGTGTETWRF</sequence>
<proteinExistence type="predicted"/>
<comment type="caution">
    <text evidence="1">The sequence shown here is derived from an EMBL/GenBank/DDBJ whole genome shotgun (WGS) entry which is preliminary data.</text>
</comment>
<name>A0ABP0MIE7_9DINO</name>
<reference evidence="1 2" key="1">
    <citation type="submission" date="2024-02" db="EMBL/GenBank/DDBJ databases">
        <authorList>
            <person name="Chen Y."/>
            <person name="Shah S."/>
            <person name="Dougan E. K."/>
            <person name="Thang M."/>
            <person name="Chan C."/>
        </authorList>
    </citation>
    <scope>NUCLEOTIDE SEQUENCE [LARGE SCALE GENOMIC DNA]</scope>
</reference>
<protein>
    <submittedName>
        <fullName evidence="1">Uncharacterized protein</fullName>
    </submittedName>
</protein>
<dbReference type="EMBL" id="CAXAMN010017781">
    <property type="protein sequence ID" value="CAK9051271.1"/>
    <property type="molecule type" value="Genomic_DNA"/>
</dbReference>
<dbReference type="Proteomes" id="UP001642484">
    <property type="component" value="Unassembled WGS sequence"/>
</dbReference>
<evidence type="ECO:0000313" key="1">
    <source>
        <dbReference type="EMBL" id="CAK9051271.1"/>
    </source>
</evidence>
<feature type="non-terminal residue" evidence="1">
    <location>
        <position position="1"/>
    </location>
</feature>
<gene>
    <name evidence="1" type="ORF">CCMP2556_LOCUS26057</name>
</gene>
<evidence type="ECO:0000313" key="2">
    <source>
        <dbReference type="Proteomes" id="UP001642484"/>
    </source>
</evidence>
<feature type="non-terminal residue" evidence="1">
    <location>
        <position position="75"/>
    </location>
</feature>
<organism evidence="1 2">
    <name type="scientific">Durusdinium trenchii</name>
    <dbReference type="NCBI Taxonomy" id="1381693"/>
    <lineage>
        <taxon>Eukaryota</taxon>
        <taxon>Sar</taxon>
        <taxon>Alveolata</taxon>
        <taxon>Dinophyceae</taxon>
        <taxon>Suessiales</taxon>
        <taxon>Symbiodiniaceae</taxon>
        <taxon>Durusdinium</taxon>
    </lineage>
</organism>
<keyword evidence="2" id="KW-1185">Reference proteome</keyword>
<accession>A0ABP0MIE7</accession>